<sequence>MVIGPKVEHKPLARCRVLYLGSAVPIETARGLDAIQKPLQERYPVDVNSPVQGIDAWVTVLSTGVHLQYVGDPSNVFWFPVQNLYVCAAVKCVMVTNTATGETVPKFVSLDTPAASTSNGHPPLFSFVMRRSTGVKVLECHGFICKGTQAALALVKSCTYAYEHKEGWSNTEPPASVLGEEIRNGSLRGIPGDSPEQRNGHAPQNGPNPYAMGAAHVRGFHISEPGGRPMMRPPMRPPMYRVPYPPPPGHPMMRPPPPMMRPFMGPPRMRMPPPPPGAHLIPVYAMPPRLPLRPIPGPGGAYAASDIHELYSRRIPSRSSSQRRRKSGSSSSGSRERRAKSHSPRRRPHSDGEAHRHQSPERRQRSSSSSRGGSPRRSHHRRHHRHSSRSPSPHRRSHTPPADYDYVQFRTPKRMSRKDKHDRHGHDGPIYIIYPDRDGRLPSPPRERRYIKQLERGGLYRSSIPPNQRSRSLPPPMHRSESQTRYKKKGKSRKGKRSKSKQSRSKHRASSSSDQDPLSNGVHSEMFMREPEELRSFPRDWRKPERQFQNERAFGGSISKMALGELGRDHPSAYQMNQGFENRNELDHHPGEITTNPLYGEAGPDFSAGYGSDGENRPPFDDFERTLGYFP</sequence>
<keyword evidence="3" id="KW-1185">Reference proteome</keyword>
<name>A0A1S3ISE8_LINAN</name>
<feature type="compositionally biased region" description="Basic residues" evidence="1">
    <location>
        <begin position="374"/>
        <end position="398"/>
    </location>
</feature>
<evidence type="ECO:0000313" key="3">
    <source>
        <dbReference type="Proteomes" id="UP000085678"/>
    </source>
</evidence>
<feature type="compositionally biased region" description="Basic and acidic residues" evidence="1">
    <location>
        <begin position="435"/>
        <end position="455"/>
    </location>
</feature>
<protein>
    <submittedName>
        <fullName evidence="4">Serine/arginine repetitive matrix protein 1-like</fullName>
    </submittedName>
</protein>
<dbReference type="PANTHER" id="PTHR21219:SF3">
    <property type="entry name" value="FI19613P1"/>
    <property type="match status" value="1"/>
</dbReference>
<dbReference type="GeneID" id="106166881"/>
<reference evidence="4" key="1">
    <citation type="submission" date="2025-08" db="UniProtKB">
        <authorList>
            <consortium name="RefSeq"/>
        </authorList>
    </citation>
    <scope>IDENTIFICATION</scope>
    <source>
        <tissue evidence="4">Gonads</tissue>
    </source>
</reference>
<dbReference type="Proteomes" id="UP000085678">
    <property type="component" value="Unplaced"/>
</dbReference>
<feature type="domain" description="PID" evidence="2">
    <location>
        <begin position="10"/>
        <end position="171"/>
    </location>
</feature>
<dbReference type="SMART" id="SM00462">
    <property type="entry name" value="PTB"/>
    <property type="match status" value="1"/>
</dbReference>
<evidence type="ECO:0000256" key="1">
    <source>
        <dbReference type="SAM" id="MobiDB-lite"/>
    </source>
</evidence>
<feature type="compositionally biased region" description="Basic residues" evidence="1">
    <location>
        <begin position="411"/>
        <end position="421"/>
    </location>
</feature>
<dbReference type="STRING" id="7574.A0A1S3ISE8"/>
<feature type="compositionally biased region" description="Basic and acidic residues" evidence="1">
    <location>
        <begin position="349"/>
        <end position="364"/>
    </location>
</feature>
<evidence type="ECO:0000259" key="2">
    <source>
        <dbReference type="SMART" id="SM00462"/>
    </source>
</evidence>
<dbReference type="OrthoDB" id="10007483at2759"/>
<accession>A0A1S3ISE8</accession>
<feature type="region of interest" description="Disordered" evidence="1">
    <location>
        <begin position="583"/>
        <end position="631"/>
    </location>
</feature>
<dbReference type="InParanoid" id="A0A1S3ISE8"/>
<evidence type="ECO:0000313" key="4">
    <source>
        <dbReference type="RefSeq" id="XP_013400998.1"/>
    </source>
</evidence>
<feature type="region of interest" description="Disordered" evidence="1">
    <location>
        <begin position="313"/>
        <end position="522"/>
    </location>
</feature>
<feature type="compositionally biased region" description="Basic and acidic residues" evidence="1">
    <location>
        <begin position="614"/>
        <end position="625"/>
    </location>
</feature>
<proteinExistence type="predicted"/>
<dbReference type="RefSeq" id="XP_013400998.1">
    <property type="nucleotide sequence ID" value="XM_013545544.1"/>
</dbReference>
<dbReference type="SUPFAM" id="SSF50729">
    <property type="entry name" value="PH domain-like"/>
    <property type="match status" value="1"/>
</dbReference>
<feature type="compositionally biased region" description="Basic residues" evidence="1">
    <location>
        <begin position="485"/>
        <end position="509"/>
    </location>
</feature>
<dbReference type="AlphaFoldDB" id="A0A1S3ISE8"/>
<dbReference type="InterPro" id="IPR006020">
    <property type="entry name" value="PTB/PI_dom"/>
</dbReference>
<dbReference type="PANTHER" id="PTHR21219">
    <property type="entry name" value="FI19613P1"/>
    <property type="match status" value="1"/>
</dbReference>
<dbReference type="KEGG" id="lak:106166881"/>
<organism evidence="3 4">
    <name type="scientific">Lingula anatina</name>
    <name type="common">Brachiopod</name>
    <name type="synonym">Lingula unguis</name>
    <dbReference type="NCBI Taxonomy" id="7574"/>
    <lineage>
        <taxon>Eukaryota</taxon>
        <taxon>Metazoa</taxon>
        <taxon>Spiralia</taxon>
        <taxon>Lophotrochozoa</taxon>
        <taxon>Brachiopoda</taxon>
        <taxon>Linguliformea</taxon>
        <taxon>Lingulata</taxon>
        <taxon>Lingulida</taxon>
        <taxon>Linguloidea</taxon>
        <taxon>Lingulidae</taxon>
        <taxon>Lingula</taxon>
    </lineage>
</organism>
<feature type="region of interest" description="Disordered" evidence="1">
    <location>
        <begin position="184"/>
        <end position="212"/>
    </location>
</feature>
<gene>
    <name evidence="4" type="primary">LOC106166881</name>
</gene>
<feature type="compositionally biased region" description="Basic residues" evidence="1">
    <location>
        <begin position="337"/>
        <end position="348"/>
    </location>
</feature>